<evidence type="ECO:0000256" key="11">
    <source>
        <dbReference type="RuleBase" id="RU004181"/>
    </source>
</evidence>
<evidence type="ECO:0000256" key="1">
    <source>
        <dbReference type="ARBA" id="ARBA00006139"/>
    </source>
</evidence>
<comment type="similarity">
    <text evidence="1 9 11">Belongs to the peptidase A8 family.</text>
</comment>
<comment type="function">
    <text evidence="9 10">This protein specifically catalyzes the removal of signal peptides from prolipoproteins.</text>
</comment>
<dbReference type="PANTHER" id="PTHR33695:SF1">
    <property type="entry name" value="LIPOPROTEIN SIGNAL PEPTIDASE"/>
    <property type="match status" value="1"/>
</dbReference>
<evidence type="ECO:0000313" key="13">
    <source>
        <dbReference type="Proteomes" id="UP001305702"/>
    </source>
</evidence>
<sequence length="165" mass="19087">MIYYAIALFVLLTDQYSKWIIRNKLSLNESRPIIEDVLQITSVRNGGVAYGILEGQHWFFVAITVIIIGGILWYIRKMLREKKKILAIASCFILGGAIGNLTDRIFYGKVVDFIQFNFHFTIFEHVFYPLQIFNIADSAIFFGVVLIFANASFEWIKESRVKKAY</sequence>
<dbReference type="Pfam" id="PF01252">
    <property type="entry name" value="Peptidase_A8"/>
    <property type="match status" value="1"/>
</dbReference>
<name>A0AA96REU9_9BACL</name>
<keyword evidence="13" id="KW-1185">Reference proteome</keyword>
<dbReference type="HAMAP" id="MF_00161">
    <property type="entry name" value="LspA"/>
    <property type="match status" value="1"/>
</dbReference>
<evidence type="ECO:0000256" key="3">
    <source>
        <dbReference type="ARBA" id="ARBA00022670"/>
    </source>
</evidence>
<protein>
    <recommendedName>
        <fullName evidence="9">Lipoprotein signal peptidase</fullName>
        <ecNumber evidence="9">3.4.23.36</ecNumber>
    </recommendedName>
    <alternativeName>
        <fullName evidence="9">Prolipoprotein signal peptidase</fullName>
    </alternativeName>
    <alternativeName>
        <fullName evidence="9">Signal peptidase II</fullName>
        <shortName evidence="9">SPase II</shortName>
    </alternativeName>
</protein>
<evidence type="ECO:0000256" key="5">
    <source>
        <dbReference type="ARBA" id="ARBA00022750"/>
    </source>
</evidence>
<evidence type="ECO:0000256" key="2">
    <source>
        <dbReference type="ARBA" id="ARBA00022475"/>
    </source>
</evidence>
<keyword evidence="4 9" id="KW-0812">Transmembrane</keyword>
<evidence type="ECO:0000256" key="7">
    <source>
        <dbReference type="ARBA" id="ARBA00022989"/>
    </source>
</evidence>
<keyword evidence="5 9" id="KW-0064">Aspartyl protease</keyword>
<feature type="transmembrane region" description="Helical" evidence="9">
    <location>
        <begin position="57"/>
        <end position="75"/>
    </location>
</feature>
<evidence type="ECO:0000313" key="12">
    <source>
        <dbReference type="EMBL" id="WNQ10781.1"/>
    </source>
</evidence>
<accession>A0AA96REU9</accession>
<dbReference type="GO" id="GO:0005886">
    <property type="term" value="C:plasma membrane"/>
    <property type="evidence" value="ECO:0007669"/>
    <property type="project" value="UniProtKB-SubCell"/>
</dbReference>
<dbReference type="GO" id="GO:0004190">
    <property type="term" value="F:aspartic-type endopeptidase activity"/>
    <property type="evidence" value="ECO:0007669"/>
    <property type="project" value="UniProtKB-UniRule"/>
</dbReference>
<evidence type="ECO:0000256" key="4">
    <source>
        <dbReference type="ARBA" id="ARBA00022692"/>
    </source>
</evidence>
<proteinExistence type="inferred from homology"/>
<gene>
    <name evidence="9 12" type="primary">lspA</name>
    <name evidence="12" type="ORF">MJA45_24695</name>
</gene>
<keyword evidence="3 9" id="KW-0645">Protease</keyword>
<evidence type="ECO:0000256" key="6">
    <source>
        <dbReference type="ARBA" id="ARBA00022801"/>
    </source>
</evidence>
<dbReference type="KEGG" id="paun:MJA45_24695"/>
<dbReference type="GO" id="GO:0006508">
    <property type="term" value="P:proteolysis"/>
    <property type="evidence" value="ECO:0007669"/>
    <property type="project" value="UniProtKB-KW"/>
</dbReference>
<comment type="pathway">
    <text evidence="9">Protein modification; lipoprotein biosynthesis (signal peptide cleavage).</text>
</comment>
<reference evidence="12 13" key="1">
    <citation type="submission" date="2022-02" db="EMBL/GenBank/DDBJ databases">
        <title>Paenibacillus sp. MBLB1776 Whole Genome Shotgun Sequencing.</title>
        <authorList>
            <person name="Hwang C.Y."/>
            <person name="Cho E.-S."/>
            <person name="Seo M.-J."/>
        </authorList>
    </citation>
    <scope>NUCLEOTIDE SEQUENCE [LARGE SCALE GENOMIC DNA]</scope>
    <source>
        <strain evidence="12 13">MBLB1776</strain>
    </source>
</reference>
<comment type="subcellular location">
    <subcellularLocation>
        <location evidence="9">Cell membrane</location>
        <topology evidence="9">Multi-pass membrane protein</topology>
    </subcellularLocation>
</comment>
<dbReference type="RefSeq" id="WP_315604556.1">
    <property type="nucleotide sequence ID" value="NZ_CP130318.1"/>
</dbReference>
<evidence type="ECO:0000256" key="10">
    <source>
        <dbReference type="RuleBase" id="RU000594"/>
    </source>
</evidence>
<dbReference type="PROSITE" id="PS00855">
    <property type="entry name" value="SPASE_II"/>
    <property type="match status" value="1"/>
</dbReference>
<dbReference type="PRINTS" id="PR00781">
    <property type="entry name" value="LIPOSIGPTASE"/>
</dbReference>
<evidence type="ECO:0000256" key="8">
    <source>
        <dbReference type="ARBA" id="ARBA00023136"/>
    </source>
</evidence>
<dbReference type="EC" id="3.4.23.36" evidence="9"/>
<feature type="transmembrane region" description="Helical" evidence="9">
    <location>
        <begin position="127"/>
        <end position="153"/>
    </location>
</feature>
<keyword evidence="2 9" id="KW-1003">Cell membrane</keyword>
<dbReference type="EMBL" id="CP130318">
    <property type="protein sequence ID" value="WNQ10781.1"/>
    <property type="molecule type" value="Genomic_DNA"/>
</dbReference>
<keyword evidence="7 9" id="KW-1133">Transmembrane helix</keyword>
<organism evidence="12 13">
    <name type="scientific">Paenibacillus aurantius</name>
    <dbReference type="NCBI Taxonomy" id="2918900"/>
    <lineage>
        <taxon>Bacteria</taxon>
        <taxon>Bacillati</taxon>
        <taxon>Bacillota</taxon>
        <taxon>Bacilli</taxon>
        <taxon>Bacillales</taxon>
        <taxon>Paenibacillaceae</taxon>
        <taxon>Paenibacillus</taxon>
    </lineage>
</organism>
<dbReference type="AlphaFoldDB" id="A0AA96REU9"/>
<keyword evidence="6 9" id="KW-0378">Hydrolase</keyword>
<dbReference type="InterPro" id="IPR001872">
    <property type="entry name" value="Peptidase_A8"/>
</dbReference>
<dbReference type="PANTHER" id="PTHR33695">
    <property type="entry name" value="LIPOPROTEIN SIGNAL PEPTIDASE"/>
    <property type="match status" value="1"/>
</dbReference>
<dbReference type="NCBIfam" id="TIGR00077">
    <property type="entry name" value="lspA"/>
    <property type="match status" value="1"/>
</dbReference>
<feature type="transmembrane region" description="Helical" evidence="9">
    <location>
        <begin position="87"/>
        <end position="107"/>
    </location>
</feature>
<comment type="catalytic activity">
    <reaction evidence="9 10">
        <text>Release of signal peptides from bacterial membrane prolipoproteins. Hydrolyzes -Xaa-Yaa-Zaa-|-(S,diacylglyceryl)Cys-, in which Xaa is hydrophobic (preferably Leu), and Yaa (Ala or Ser) and Zaa (Gly or Ala) have small, neutral side chains.</text>
        <dbReference type="EC" id="3.4.23.36"/>
    </reaction>
</comment>
<keyword evidence="8 9" id="KW-0472">Membrane</keyword>
<comment type="caution">
    <text evidence="9">Lacks conserved residue(s) required for the propagation of feature annotation.</text>
</comment>
<feature type="active site" evidence="9">
    <location>
        <position position="112"/>
    </location>
</feature>
<evidence type="ECO:0000256" key="9">
    <source>
        <dbReference type="HAMAP-Rule" id="MF_00161"/>
    </source>
</evidence>
<feature type="active site" evidence="9">
    <location>
        <position position="137"/>
    </location>
</feature>
<dbReference type="Proteomes" id="UP001305702">
    <property type="component" value="Chromosome"/>
</dbReference>